<protein>
    <submittedName>
        <fullName evidence="5">Endo-1,3-1,4-beta-glycanase ExsH</fullName>
        <ecNumber evidence="5">3.2.1.-</ecNumber>
    </submittedName>
</protein>
<proteinExistence type="inferred from homology"/>
<dbReference type="GO" id="GO:0004553">
    <property type="term" value="F:hydrolase activity, hydrolyzing O-glycosyl compounds"/>
    <property type="evidence" value="ECO:0007669"/>
    <property type="project" value="InterPro"/>
</dbReference>
<evidence type="ECO:0000313" key="6">
    <source>
        <dbReference type="Proteomes" id="UP000317429"/>
    </source>
</evidence>
<sequence length="815" mass="85087" precursor="true">MHSRNAATLLILLGGLSATSGHALAAPPAGYQLLFADEFNATTTLDSMKWLDRYPWGRTHNHDAYAAPENVVLGDGTLTLLAERLAQGGEPFTSGTISTGYSKFTFTEGYAEARILLPSTPGSWPAFWGLYTGWPPESDIMEFPIFTSGDTKTDYHVSWHYKAPNGSNASSGGFKDPSGVGDLTTAYHTFGMEWKKNDFVKYFFDGQLVHTFDNDAEIAEMQHMYLILNYAVGGWPGTPSTSQWPVGHTDETKIDWVRVWQKTDPNTLHEWTRASNGNWGDNGNWSGAAPSLGTQIARFGQVNAATVRVDWANLRTVGSLLLEGSTRYTIGTGDESLKFAGADQNALSQIFLTNGPGATDHVINSRIDLWSQLAIRNSAPAATLTINGDVVGYGAMSLNGPGLIRMNGRVYNNASITLNSGANAEVNGGLYRDSPPPADTRLAVGGGGTVATLTIANLNYASALGFLPNDPARFVLNAGRVRLTGSSTMTRGFTIDAGGATFETAANAVVNIADDPQNAGMEVVTNAAGTLTLDGAGIGVWGKELHGQGALTKAGAGSWNITSANYYAGTTAVAQGELVVSGSTGFGAATVAAGSRLSGAGLVRGDLASAGVVAPGAPSGQLTVGGAYQQHATGELEIVLSPASVDSLKVLGEANLAGALKVVTSGGYLPQQGASFELISAAGVTGEFQSVLLPALEGGFSWSLQYSTDSVVLRVLSALPGDYNQDGLVDAADYTVWRDQLESVGASLTADGDGDGSVGTSDYHLWKEHFGQSLASGSPAEAAAVPEPTGLCLIVAAGVGLGLRRRWSLRTGRHA</sequence>
<dbReference type="Pfam" id="PF00722">
    <property type="entry name" value="Glyco_hydro_16"/>
    <property type="match status" value="1"/>
</dbReference>
<keyword evidence="5" id="KW-0378">Hydrolase</keyword>
<accession>A0A518DHJ2</accession>
<dbReference type="Pfam" id="PF12951">
    <property type="entry name" value="PATR"/>
    <property type="match status" value="2"/>
</dbReference>
<dbReference type="InterPro" id="IPR013425">
    <property type="entry name" value="Autotrns_rpt"/>
</dbReference>
<dbReference type="Gene3D" id="2.60.120.200">
    <property type="match status" value="1"/>
</dbReference>
<feature type="chain" id="PRO_5021943502" evidence="3">
    <location>
        <begin position="26"/>
        <end position="815"/>
    </location>
</feature>
<dbReference type="InterPro" id="IPR012332">
    <property type="entry name" value="Autotransporter_pectin_lyase_C"/>
</dbReference>
<dbReference type="AlphaFoldDB" id="A0A518DHJ2"/>
<gene>
    <name evidence="5" type="primary">exsH</name>
    <name evidence="5" type="ORF">Pla175_43550</name>
</gene>
<feature type="signal peptide" evidence="3">
    <location>
        <begin position="1"/>
        <end position="25"/>
    </location>
</feature>
<dbReference type="EC" id="3.2.1.-" evidence="5"/>
<dbReference type="PANTHER" id="PTHR10963:SF55">
    <property type="entry name" value="GLYCOSIDE HYDROLASE FAMILY 16 PROTEIN"/>
    <property type="match status" value="1"/>
</dbReference>
<evidence type="ECO:0000313" key="5">
    <source>
        <dbReference type="EMBL" id="QDU90941.1"/>
    </source>
</evidence>
<feature type="domain" description="GH16" evidence="4">
    <location>
        <begin position="20"/>
        <end position="265"/>
    </location>
</feature>
<dbReference type="SUPFAM" id="SSF49899">
    <property type="entry name" value="Concanavalin A-like lectins/glucanases"/>
    <property type="match status" value="1"/>
</dbReference>
<keyword evidence="5" id="KW-0326">Glycosidase</keyword>
<dbReference type="RefSeq" id="WP_197527050.1">
    <property type="nucleotide sequence ID" value="NZ_CP036291.1"/>
</dbReference>
<evidence type="ECO:0000256" key="3">
    <source>
        <dbReference type="SAM" id="SignalP"/>
    </source>
</evidence>
<dbReference type="InterPro" id="IPR050546">
    <property type="entry name" value="Glycosyl_Hydrlase_16"/>
</dbReference>
<name>A0A518DHJ2_9BACT</name>
<dbReference type="InterPro" id="IPR000757">
    <property type="entry name" value="Beta-glucanase-like"/>
</dbReference>
<dbReference type="Proteomes" id="UP000317429">
    <property type="component" value="Chromosome"/>
</dbReference>
<dbReference type="PANTHER" id="PTHR10963">
    <property type="entry name" value="GLYCOSYL HYDROLASE-RELATED"/>
    <property type="match status" value="1"/>
</dbReference>
<evidence type="ECO:0000259" key="4">
    <source>
        <dbReference type="PROSITE" id="PS51762"/>
    </source>
</evidence>
<dbReference type="EMBL" id="CP036291">
    <property type="protein sequence ID" value="QDU90941.1"/>
    <property type="molecule type" value="Genomic_DNA"/>
</dbReference>
<dbReference type="GO" id="GO:0000272">
    <property type="term" value="P:polysaccharide catabolic process"/>
    <property type="evidence" value="ECO:0007669"/>
    <property type="project" value="InterPro"/>
</dbReference>
<reference evidence="5 6" key="1">
    <citation type="submission" date="2019-02" db="EMBL/GenBank/DDBJ databases">
        <title>Deep-cultivation of Planctomycetes and their phenomic and genomic characterization uncovers novel biology.</title>
        <authorList>
            <person name="Wiegand S."/>
            <person name="Jogler M."/>
            <person name="Boedeker C."/>
            <person name="Pinto D."/>
            <person name="Vollmers J."/>
            <person name="Rivas-Marin E."/>
            <person name="Kohn T."/>
            <person name="Peeters S.H."/>
            <person name="Heuer A."/>
            <person name="Rast P."/>
            <person name="Oberbeckmann S."/>
            <person name="Bunk B."/>
            <person name="Jeske O."/>
            <person name="Meyerdierks A."/>
            <person name="Storesund J.E."/>
            <person name="Kallscheuer N."/>
            <person name="Luecker S."/>
            <person name="Lage O.M."/>
            <person name="Pohl T."/>
            <person name="Merkel B.J."/>
            <person name="Hornburger P."/>
            <person name="Mueller R.-W."/>
            <person name="Bruemmer F."/>
            <person name="Labrenz M."/>
            <person name="Spormann A.M."/>
            <person name="Op den Camp H."/>
            <person name="Overmann J."/>
            <person name="Amann R."/>
            <person name="Jetten M.S.M."/>
            <person name="Mascher T."/>
            <person name="Medema M.H."/>
            <person name="Devos D.P."/>
            <person name="Kaster A.-K."/>
            <person name="Ovreas L."/>
            <person name="Rohde M."/>
            <person name="Galperin M.Y."/>
            <person name="Jogler C."/>
        </authorList>
    </citation>
    <scope>NUCLEOTIDE SEQUENCE [LARGE SCALE GENOMIC DNA]</scope>
    <source>
        <strain evidence="5 6">Pla175</strain>
    </source>
</reference>
<dbReference type="PROSITE" id="PS51762">
    <property type="entry name" value="GH16_2"/>
    <property type="match status" value="1"/>
</dbReference>
<dbReference type="InterPro" id="IPR018247">
    <property type="entry name" value="EF_Hand_1_Ca_BS"/>
</dbReference>
<keyword evidence="2 3" id="KW-0732">Signal</keyword>
<organism evidence="5 6">
    <name type="scientific">Pirellulimonas nuda</name>
    <dbReference type="NCBI Taxonomy" id="2528009"/>
    <lineage>
        <taxon>Bacteria</taxon>
        <taxon>Pseudomonadati</taxon>
        <taxon>Planctomycetota</taxon>
        <taxon>Planctomycetia</taxon>
        <taxon>Pirellulales</taxon>
        <taxon>Lacipirellulaceae</taxon>
        <taxon>Pirellulimonas</taxon>
    </lineage>
</organism>
<dbReference type="PROSITE" id="PS00018">
    <property type="entry name" value="EF_HAND_1"/>
    <property type="match status" value="1"/>
</dbReference>
<comment type="similarity">
    <text evidence="1">Belongs to the glycosyl hydrolase 16 family.</text>
</comment>
<dbReference type="Gene3D" id="1.10.1330.10">
    <property type="entry name" value="Dockerin domain"/>
    <property type="match status" value="1"/>
</dbReference>
<evidence type="ECO:0000256" key="2">
    <source>
        <dbReference type="ARBA" id="ARBA00022729"/>
    </source>
</evidence>
<dbReference type="InterPro" id="IPR011050">
    <property type="entry name" value="Pectin_lyase_fold/virulence"/>
</dbReference>
<dbReference type="SUPFAM" id="SSF63446">
    <property type="entry name" value="Type I dockerin domain"/>
    <property type="match status" value="1"/>
</dbReference>
<dbReference type="Gene3D" id="2.160.20.20">
    <property type="match status" value="1"/>
</dbReference>
<dbReference type="InterPro" id="IPR013320">
    <property type="entry name" value="ConA-like_dom_sf"/>
</dbReference>
<dbReference type="InterPro" id="IPR036439">
    <property type="entry name" value="Dockerin_dom_sf"/>
</dbReference>
<evidence type="ECO:0000256" key="1">
    <source>
        <dbReference type="ARBA" id="ARBA00006865"/>
    </source>
</evidence>
<dbReference type="KEGG" id="pnd:Pla175_43550"/>
<dbReference type="SUPFAM" id="SSF51126">
    <property type="entry name" value="Pectin lyase-like"/>
    <property type="match status" value="1"/>
</dbReference>
<dbReference type="NCBIfam" id="TIGR02601">
    <property type="entry name" value="autotrns_rpt"/>
    <property type="match status" value="1"/>
</dbReference>
<keyword evidence="6" id="KW-1185">Reference proteome</keyword>
<dbReference type="CDD" id="cd08023">
    <property type="entry name" value="GH16_laminarinase_like"/>
    <property type="match status" value="1"/>
</dbReference>